<dbReference type="EMBL" id="CAUM01000018">
    <property type="protein sequence ID" value="CCV03859.1"/>
    <property type="molecule type" value="Genomic_DNA"/>
</dbReference>
<dbReference type="AlphaFoldDB" id="M5EH00"/>
<reference evidence="2 3" key="1">
    <citation type="submission" date="2013-02" db="EMBL/GenBank/DDBJ databases">
        <authorList>
            <person name="Genoscope - CEA"/>
        </authorList>
    </citation>
    <scope>NUCLEOTIDE SEQUENCE [LARGE SCALE GENOMIC DNA]</scope>
    <source>
        <strain evidence="2 3">STM 2683</strain>
    </source>
</reference>
<name>M5EH00_9HYPH</name>
<dbReference type="Proteomes" id="UP000012062">
    <property type="component" value="Unassembled WGS sequence"/>
</dbReference>
<evidence type="ECO:0000313" key="2">
    <source>
        <dbReference type="EMBL" id="CCV03859.1"/>
    </source>
</evidence>
<feature type="region of interest" description="Disordered" evidence="1">
    <location>
        <begin position="1"/>
        <end position="21"/>
    </location>
</feature>
<evidence type="ECO:0000313" key="3">
    <source>
        <dbReference type="Proteomes" id="UP000012062"/>
    </source>
</evidence>
<proteinExistence type="predicted"/>
<keyword evidence="3" id="KW-1185">Reference proteome</keyword>
<comment type="caution">
    <text evidence="2">The sequence shown here is derived from an EMBL/GenBank/DDBJ whole genome shotgun (WGS) entry which is preliminary data.</text>
</comment>
<organism evidence="2 3">
    <name type="scientific">Mesorhizobium metallidurans STM 2683</name>
    <dbReference type="NCBI Taxonomy" id="1297569"/>
    <lineage>
        <taxon>Bacteria</taxon>
        <taxon>Pseudomonadati</taxon>
        <taxon>Pseudomonadota</taxon>
        <taxon>Alphaproteobacteria</taxon>
        <taxon>Hyphomicrobiales</taxon>
        <taxon>Phyllobacteriaceae</taxon>
        <taxon>Mesorhizobium</taxon>
    </lineage>
</organism>
<protein>
    <submittedName>
        <fullName evidence="2">Uncharacterized protein</fullName>
    </submittedName>
</protein>
<gene>
    <name evidence="2" type="ORF">MESS2_1140034</name>
</gene>
<sequence>MAGDHHRARRGHRRRRARAWHSRTRPLRSVEGKGCLMNRLVIIERFIVSRKRRAALSLCFDAIPKGKRYALFPGKPFHTFPGIALEERRIPGLA</sequence>
<dbReference type="STRING" id="1297569.MESS2_1140034"/>
<evidence type="ECO:0000256" key="1">
    <source>
        <dbReference type="SAM" id="MobiDB-lite"/>
    </source>
</evidence>
<accession>M5EH00</accession>